<reference evidence="1" key="2">
    <citation type="submission" date="2020-07" db="EMBL/GenBank/DDBJ databases">
        <authorList>
            <person name="Lood C."/>
            <person name="Girard L."/>
        </authorList>
    </citation>
    <scope>NUCLEOTIDE SEQUENCE</scope>
    <source>
        <strain evidence="1">SWRI12</strain>
    </source>
</reference>
<proteinExistence type="predicted"/>
<name>A0A923FGR9_9PSED</name>
<dbReference type="EMBL" id="JABWRB020000001">
    <property type="protein sequence ID" value="MBV4496470.1"/>
    <property type="molecule type" value="Genomic_DNA"/>
</dbReference>
<dbReference type="Proteomes" id="UP000636518">
    <property type="component" value="Unassembled WGS sequence"/>
</dbReference>
<dbReference type="EMBL" id="JABWRB010000035">
    <property type="protein sequence ID" value="MBC3392412.1"/>
    <property type="molecule type" value="Genomic_DNA"/>
</dbReference>
<keyword evidence="3" id="KW-1185">Reference proteome</keyword>
<sequence>MPNKALRILIADTQHTHRIVLERLFNQQGYFRIVPVSHLQELLTLVEYGSEPFDLIVVNAQLAGEALDLHDFVVYNPQVRHGMLYNAQSASQSPVPVARRSNLHLSPAPLPDLASLRRLMERVDPQVHEPLQAWARALRQGHRH</sequence>
<organism evidence="1">
    <name type="scientific">Pseudomonas zanjanensis</name>
    <dbReference type="NCBI Taxonomy" id="2745496"/>
    <lineage>
        <taxon>Bacteria</taxon>
        <taxon>Pseudomonadati</taxon>
        <taxon>Pseudomonadota</taxon>
        <taxon>Gammaproteobacteria</taxon>
        <taxon>Pseudomonadales</taxon>
        <taxon>Pseudomonadaceae</taxon>
        <taxon>Pseudomonas</taxon>
    </lineage>
</organism>
<dbReference type="InterPro" id="IPR011006">
    <property type="entry name" value="CheY-like_superfamily"/>
</dbReference>
<comment type="caution">
    <text evidence="1">The sequence shown here is derived from an EMBL/GenBank/DDBJ whole genome shotgun (WGS) entry which is preliminary data.</text>
</comment>
<protein>
    <submittedName>
        <fullName evidence="1">Response regulator</fullName>
    </submittedName>
</protein>
<evidence type="ECO:0000313" key="1">
    <source>
        <dbReference type="EMBL" id="MBC3392412.1"/>
    </source>
</evidence>
<evidence type="ECO:0000313" key="2">
    <source>
        <dbReference type="EMBL" id="MBV4496470.1"/>
    </source>
</evidence>
<dbReference type="AlphaFoldDB" id="A0A923FGR9"/>
<gene>
    <name evidence="2" type="ORF">HU715_013990</name>
    <name evidence="1" type="ORF">HU715_22390</name>
</gene>
<dbReference type="RefSeq" id="WP_186708693.1">
    <property type="nucleotide sequence ID" value="NZ_JABWRB020000001.1"/>
</dbReference>
<evidence type="ECO:0000313" key="3">
    <source>
        <dbReference type="Proteomes" id="UP000636518"/>
    </source>
</evidence>
<accession>A0A923FGR9</accession>
<reference evidence="2" key="3">
    <citation type="submission" date="2021-06" db="EMBL/GenBank/DDBJ databases">
        <title>Updating the genus Pseudomonas: Description of 43 new species and partition of the Pseudomonas putida group.</title>
        <authorList>
            <person name="Girard L."/>
            <person name="Lood C."/>
            <person name="Vandamme P."/>
            <person name="Rokni-Zadeh H."/>
            <person name="Van Noort V."/>
            <person name="Hofte M."/>
            <person name="Lavigne R."/>
            <person name="De Mot R."/>
        </authorList>
    </citation>
    <scope>NUCLEOTIDE SEQUENCE</scope>
    <source>
        <strain evidence="2">SWRI12</strain>
    </source>
</reference>
<reference evidence="1 3" key="1">
    <citation type="journal article" date="2020" name="Microorganisms">
        <title>Reliable Identification of Environmental Pseudomonas Isolates Using the rpoD Gene.</title>
        <authorList>
            <consortium name="The Broad Institute Genome Sequencing Platform"/>
            <person name="Girard L."/>
            <person name="Lood C."/>
            <person name="Rokni-Zadeh H."/>
            <person name="van Noort V."/>
            <person name="Lavigne R."/>
            <person name="De Mot R."/>
        </authorList>
    </citation>
    <scope>NUCLEOTIDE SEQUENCE</scope>
    <source>
        <strain evidence="1 3">SWRI12</strain>
    </source>
</reference>
<dbReference type="SUPFAM" id="SSF52172">
    <property type="entry name" value="CheY-like"/>
    <property type="match status" value="1"/>
</dbReference>
<dbReference type="Gene3D" id="3.40.50.2300">
    <property type="match status" value="1"/>
</dbReference>